<name>A0ABR0BS36_PURLI</name>
<protein>
    <submittedName>
        <fullName evidence="3">Uncharacterized protein</fullName>
    </submittedName>
</protein>
<keyword evidence="4" id="KW-1185">Reference proteome</keyword>
<keyword evidence="2" id="KW-0812">Transmembrane</keyword>
<evidence type="ECO:0000313" key="3">
    <source>
        <dbReference type="EMBL" id="KAK4086797.1"/>
    </source>
</evidence>
<proteinExistence type="predicted"/>
<dbReference type="Proteomes" id="UP001287286">
    <property type="component" value="Unassembled WGS sequence"/>
</dbReference>
<sequence length="250" mass="26761">MAPWRFPGWAAMAESAARAIGWLFSLMTIVVLAFVAQRWPNLVVAVAPGLLGSAIALLSDSWQAVALAEPQLGFPSMSPARCMMHDMFSLGVSLGGVVMVMLASVNVPDNDDTLQGASSTGSGVADQRFTQHRMLRASMWLLTVVVSEVPTLPAPKRQRWRASNTTPRDGVAPGPVEGSAARTNRLRIDYSATLDYAPHTYLWVKATLHVASLRQGGCGVAGPKDLPFEACSGDCGGELWTLHHPARGRL</sequence>
<feature type="transmembrane region" description="Helical" evidence="2">
    <location>
        <begin position="87"/>
        <end position="105"/>
    </location>
</feature>
<feature type="transmembrane region" description="Helical" evidence="2">
    <location>
        <begin position="20"/>
        <end position="36"/>
    </location>
</feature>
<keyword evidence="2" id="KW-1133">Transmembrane helix</keyword>
<evidence type="ECO:0000313" key="4">
    <source>
        <dbReference type="Proteomes" id="UP001287286"/>
    </source>
</evidence>
<gene>
    <name evidence="3" type="ORF">Purlil1_8962</name>
</gene>
<organism evidence="3 4">
    <name type="scientific">Purpureocillium lilacinum</name>
    <name type="common">Paecilomyces lilacinus</name>
    <dbReference type="NCBI Taxonomy" id="33203"/>
    <lineage>
        <taxon>Eukaryota</taxon>
        <taxon>Fungi</taxon>
        <taxon>Dikarya</taxon>
        <taxon>Ascomycota</taxon>
        <taxon>Pezizomycotina</taxon>
        <taxon>Sordariomycetes</taxon>
        <taxon>Hypocreomycetidae</taxon>
        <taxon>Hypocreales</taxon>
        <taxon>Ophiocordycipitaceae</taxon>
        <taxon>Purpureocillium</taxon>
    </lineage>
</organism>
<evidence type="ECO:0000256" key="1">
    <source>
        <dbReference type="SAM" id="MobiDB-lite"/>
    </source>
</evidence>
<feature type="region of interest" description="Disordered" evidence="1">
    <location>
        <begin position="155"/>
        <end position="178"/>
    </location>
</feature>
<feature type="transmembrane region" description="Helical" evidence="2">
    <location>
        <begin position="42"/>
        <end position="66"/>
    </location>
</feature>
<dbReference type="EMBL" id="JAWRVI010000038">
    <property type="protein sequence ID" value="KAK4086797.1"/>
    <property type="molecule type" value="Genomic_DNA"/>
</dbReference>
<evidence type="ECO:0000256" key="2">
    <source>
        <dbReference type="SAM" id="Phobius"/>
    </source>
</evidence>
<accession>A0ABR0BS36</accession>
<keyword evidence="2" id="KW-0472">Membrane</keyword>
<reference evidence="3 4" key="1">
    <citation type="journal article" date="2024" name="Microbiol. Resour. Announc.">
        <title>Genome annotations for the ascomycete fungi Trichoderma harzianum, Trichoderma aggressivum, and Purpureocillium lilacinum.</title>
        <authorList>
            <person name="Beijen E.P.W."/>
            <person name="Ohm R.A."/>
        </authorList>
    </citation>
    <scope>NUCLEOTIDE SEQUENCE [LARGE SCALE GENOMIC DNA]</scope>
    <source>
        <strain evidence="3 4">CBS 150709</strain>
    </source>
</reference>
<comment type="caution">
    <text evidence="3">The sequence shown here is derived from an EMBL/GenBank/DDBJ whole genome shotgun (WGS) entry which is preliminary data.</text>
</comment>